<feature type="region of interest" description="Disordered" evidence="1">
    <location>
        <begin position="783"/>
        <end position="826"/>
    </location>
</feature>
<dbReference type="Pfam" id="PF25485">
    <property type="entry name" value="DUF7908"/>
    <property type="match status" value="1"/>
</dbReference>
<feature type="compositionally biased region" description="Low complexity" evidence="1">
    <location>
        <begin position="802"/>
        <end position="826"/>
    </location>
</feature>
<feature type="region of interest" description="Disordered" evidence="1">
    <location>
        <begin position="405"/>
        <end position="566"/>
    </location>
</feature>
<gene>
    <name evidence="4" type="ORF">H2204_001351</name>
</gene>
<evidence type="ECO:0000256" key="2">
    <source>
        <dbReference type="SAM" id="SignalP"/>
    </source>
</evidence>
<feature type="compositionally biased region" description="Low complexity" evidence="1">
    <location>
        <begin position="547"/>
        <end position="566"/>
    </location>
</feature>
<feature type="chain" id="PRO_5041405523" description="DUF7908 domain-containing protein" evidence="2">
    <location>
        <begin position="22"/>
        <end position="954"/>
    </location>
</feature>
<feature type="compositionally biased region" description="Polar residues" evidence="1">
    <location>
        <begin position="273"/>
        <end position="283"/>
    </location>
</feature>
<comment type="caution">
    <text evidence="4">The sequence shown here is derived from an EMBL/GenBank/DDBJ whole genome shotgun (WGS) entry which is preliminary data.</text>
</comment>
<feature type="compositionally biased region" description="Low complexity" evidence="1">
    <location>
        <begin position="245"/>
        <end position="272"/>
    </location>
</feature>
<feature type="region of interest" description="Disordered" evidence="1">
    <location>
        <begin position="195"/>
        <end position="311"/>
    </location>
</feature>
<dbReference type="Proteomes" id="UP001172681">
    <property type="component" value="Unassembled WGS sequence"/>
</dbReference>
<feature type="compositionally biased region" description="Low complexity" evidence="1">
    <location>
        <begin position="783"/>
        <end position="792"/>
    </location>
</feature>
<feature type="compositionally biased region" description="Low complexity" evidence="1">
    <location>
        <begin position="407"/>
        <end position="452"/>
    </location>
</feature>
<keyword evidence="2" id="KW-0732">Signal</keyword>
<dbReference type="InterPro" id="IPR057230">
    <property type="entry name" value="DUF7908"/>
</dbReference>
<evidence type="ECO:0000259" key="3">
    <source>
        <dbReference type="Pfam" id="PF25485"/>
    </source>
</evidence>
<evidence type="ECO:0000256" key="1">
    <source>
        <dbReference type="SAM" id="MobiDB-lite"/>
    </source>
</evidence>
<feature type="compositionally biased region" description="Low complexity" evidence="1">
    <location>
        <begin position="199"/>
        <end position="233"/>
    </location>
</feature>
<dbReference type="AlphaFoldDB" id="A0AA38YDE4"/>
<sequence length="954" mass="97486">MIWRLLTGVAFVANLAELVTGYGTTVFVEVSYCPATYTTSTLATRTTSSAPSSTSSLTPIVLTVMQGFGEQPQYVSADGTMTNDSSLAVDFSINPTGQLEGAGGFISTDGNEASMTFEVSPTPGAISTFFSLVSNDTIARRDDTHASKILVWRNIAFFGGEATFCVFGSILEVVFGGTSPPGCHEVLLGAIPASDVQNPTSSSMTTVPPSSTSTDSAILTDTTTTTYSFVPTSNSPSLSPTREPTSASTTSQTSSLYLSPSSTRAESSSTSTEVNPSTKMTQGAETSSPESASYSSTLTSTSSPTLSDYPAPTTTGIPNCYDRSPFDGTVNNDYLILCDTDLPGYDIQRVSASNIADCIDESFDILAPANPCALKYNISDVFRGADSFSQAAILVNQPYSPEIVFAEPPTSSSSSTSEETSSTMPPPDSTSSPSSVGTTPSPEFTTSPSSIPTTPPASPMTSGTGAAISTSVVTQRPPSPTTTRTTQTSPSMTSSSHNSPATPASSSTTRTSTLPVPTSSPITSSTTSQQPATVATTTMGQQQSSNPPSTFRSPLSSSTSPSAVSSSTSMVVSSVISSTSASQTSPTTGPTFNAPSSSSGPISSTSSIVTTPSTSLAATSLFTTSSPRPITTTLLSSTTSTSATPSYCSATPITTSLCPAYDHQALNVNGDGSCYEVECSTTLQGNILTGNSTTASSLKTCTSFCTLYNVAVPFGCVGVNFLGSLSGNSPNCILMSSVSSTTFGSGIDSARLLYPGYPSINDPDYLGATTTTVAVSTIRSSSSSSATSLVGGSSSGSGGSQTGTSAGGTRTSATSTTSTTTLSPPSCPAAPTASSCPAPSGSPVPYCYNYTNYGNTAPFEVECSTSFTGATMQPLLAFSFEDCVSWCQYANILVPNSCVGMTYQYGTVSQGGSNNCVRYSTLTCASRGNATYGSARLIWSGYPAMTDYGGNFGC</sequence>
<reference evidence="4" key="1">
    <citation type="submission" date="2022-10" db="EMBL/GenBank/DDBJ databases">
        <title>Culturing micro-colonial fungi from biological soil crusts in the Mojave desert and describing Neophaeococcomyces mojavensis, and introducing the new genera and species Taxawa tesnikishii.</title>
        <authorList>
            <person name="Kurbessoian T."/>
            <person name="Stajich J.E."/>
        </authorList>
    </citation>
    <scope>NUCLEOTIDE SEQUENCE</scope>
    <source>
        <strain evidence="4">TK_35</strain>
    </source>
</reference>
<feature type="region of interest" description="Disordered" evidence="1">
    <location>
        <begin position="578"/>
        <end position="609"/>
    </location>
</feature>
<evidence type="ECO:0000313" key="4">
    <source>
        <dbReference type="EMBL" id="KAJ9644889.1"/>
    </source>
</evidence>
<accession>A0AA38YDE4</accession>
<feature type="compositionally biased region" description="Polar residues" evidence="1">
    <location>
        <begin position="234"/>
        <end position="244"/>
    </location>
</feature>
<dbReference type="EMBL" id="JAPDRN010000005">
    <property type="protein sequence ID" value="KAJ9644889.1"/>
    <property type="molecule type" value="Genomic_DNA"/>
</dbReference>
<feature type="signal peptide" evidence="2">
    <location>
        <begin position="1"/>
        <end position="21"/>
    </location>
</feature>
<name>A0AA38YDE4_9EURO</name>
<proteinExistence type="predicted"/>
<evidence type="ECO:0000313" key="5">
    <source>
        <dbReference type="Proteomes" id="UP001172681"/>
    </source>
</evidence>
<keyword evidence="5" id="KW-1185">Reference proteome</keyword>
<feature type="domain" description="DUF7908" evidence="3">
    <location>
        <begin position="73"/>
        <end position="193"/>
    </location>
</feature>
<protein>
    <recommendedName>
        <fullName evidence="3">DUF7908 domain-containing protein</fullName>
    </recommendedName>
</protein>
<organism evidence="4 5">
    <name type="scientific">Knufia peltigerae</name>
    <dbReference type="NCBI Taxonomy" id="1002370"/>
    <lineage>
        <taxon>Eukaryota</taxon>
        <taxon>Fungi</taxon>
        <taxon>Dikarya</taxon>
        <taxon>Ascomycota</taxon>
        <taxon>Pezizomycotina</taxon>
        <taxon>Eurotiomycetes</taxon>
        <taxon>Chaetothyriomycetidae</taxon>
        <taxon>Chaetothyriales</taxon>
        <taxon>Trichomeriaceae</taxon>
        <taxon>Knufia</taxon>
    </lineage>
</organism>
<feature type="compositionally biased region" description="Low complexity" evidence="1">
    <location>
        <begin position="459"/>
        <end position="538"/>
    </location>
</feature>
<feature type="compositionally biased region" description="Low complexity" evidence="1">
    <location>
        <begin position="284"/>
        <end position="307"/>
    </location>
</feature>